<dbReference type="InterPro" id="IPR029058">
    <property type="entry name" value="AB_hydrolase_fold"/>
</dbReference>
<feature type="signal peptide" evidence="1">
    <location>
        <begin position="1"/>
        <end position="23"/>
    </location>
</feature>
<dbReference type="Proteomes" id="UP000065641">
    <property type="component" value="Chromosome"/>
</dbReference>
<proteinExistence type="predicted"/>
<organism evidence="2 3">
    <name type="scientific">Pseudohongiella spirulinae</name>
    <dbReference type="NCBI Taxonomy" id="1249552"/>
    <lineage>
        <taxon>Bacteria</taxon>
        <taxon>Pseudomonadati</taxon>
        <taxon>Pseudomonadota</taxon>
        <taxon>Gammaproteobacteria</taxon>
        <taxon>Pseudomonadales</taxon>
        <taxon>Pseudohongiellaceae</taxon>
        <taxon>Pseudohongiella</taxon>
    </lineage>
</organism>
<dbReference type="EMBL" id="CP013189">
    <property type="protein sequence ID" value="ALO46378.1"/>
    <property type="molecule type" value="Genomic_DNA"/>
</dbReference>
<dbReference type="SUPFAM" id="SSF53474">
    <property type="entry name" value="alpha/beta-Hydrolases"/>
    <property type="match status" value="1"/>
</dbReference>
<dbReference type="RefSeq" id="WP_058021821.1">
    <property type="nucleotide sequence ID" value="NZ_CP013189.1"/>
</dbReference>
<name>A0A0S2KDI6_9GAMM</name>
<evidence type="ECO:0000313" key="3">
    <source>
        <dbReference type="Proteomes" id="UP000065641"/>
    </source>
</evidence>
<dbReference type="Gene3D" id="3.40.50.1820">
    <property type="entry name" value="alpha/beta hydrolase"/>
    <property type="match status" value="1"/>
</dbReference>
<dbReference type="STRING" id="1249552.PS2015_1727"/>
<dbReference type="ESTHER" id="9gamm-a0a0s2kdi6">
    <property type="family name" value="PolyAspartate-hydrolase"/>
</dbReference>
<gene>
    <name evidence="2" type="ORF">PS2015_1727</name>
</gene>
<dbReference type="AlphaFoldDB" id="A0A0S2KDI6"/>
<sequence precursor="true">MCVLIIRRLLILSLLCACFSARADLSADDVPHFEFSDWSGPELRVWYELPDNFHADMPIVFVMHGVGRDADRYYAEWREYAHEYDFVLLVPEFSDADFPGAAGYNLGNVFDASGAMNPESIWSYSALDPIFEHVASELGSNRENYRLYGHSAGAQYAHRFLLYKPAAKVELAIVANAGWYTMPDASVEFPYGLRSSGIDAMSLTPLLGRHVTVLLGEEDTDPAHPSLRVTPEANAQGAHRFARGQAFYQQAMSLAARMNVPFAWQLQTVAGAAHNNSQMAEAAAPVLGR</sequence>
<feature type="chain" id="PRO_5006601526" description="Alpha/beta hydrolase" evidence="1">
    <location>
        <begin position="24"/>
        <end position="289"/>
    </location>
</feature>
<dbReference type="PATRIC" id="fig|1249552.3.peg.1731"/>
<evidence type="ECO:0000313" key="2">
    <source>
        <dbReference type="EMBL" id="ALO46378.1"/>
    </source>
</evidence>
<reference evidence="2 3" key="1">
    <citation type="submission" date="2015-11" db="EMBL/GenBank/DDBJ databases">
        <authorList>
            <person name="Zhang Y."/>
            <person name="Guo Z."/>
        </authorList>
    </citation>
    <scope>NUCLEOTIDE SEQUENCE [LARGE SCALE GENOMIC DNA]</scope>
    <source>
        <strain evidence="2 3">KCTC 32221</strain>
    </source>
</reference>
<keyword evidence="1" id="KW-0732">Signal</keyword>
<keyword evidence="3" id="KW-1185">Reference proteome</keyword>
<evidence type="ECO:0008006" key="4">
    <source>
        <dbReference type="Google" id="ProtNLM"/>
    </source>
</evidence>
<dbReference type="KEGG" id="pspi:PS2015_1727"/>
<dbReference type="OrthoDB" id="1094867at2"/>
<protein>
    <recommendedName>
        <fullName evidence="4">Alpha/beta hydrolase</fullName>
    </recommendedName>
</protein>
<evidence type="ECO:0000256" key="1">
    <source>
        <dbReference type="SAM" id="SignalP"/>
    </source>
</evidence>
<accession>A0A0S2KDI6</accession>